<evidence type="ECO:0000313" key="3">
    <source>
        <dbReference type="Proteomes" id="UP000024816"/>
    </source>
</evidence>
<evidence type="ECO:0000259" key="1">
    <source>
        <dbReference type="Pfam" id="PF09718"/>
    </source>
</evidence>
<comment type="caution">
    <text evidence="2">The sequence shown here is derived from an EMBL/GenBank/DDBJ whole genome shotgun (WGS) entry which is preliminary data.</text>
</comment>
<evidence type="ECO:0000313" key="2">
    <source>
        <dbReference type="EMBL" id="KCZ89573.1"/>
    </source>
</evidence>
<dbReference type="STRING" id="1280952.HJA_04957"/>
<accession>A0A059FGG5</accession>
<gene>
    <name evidence="2" type="ORF">HJA_04957</name>
</gene>
<keyword evidence="3" id="KW-1185">Reference proteome</keyword>
<organism evidence="2 3">
    <name type="scientific">Hyphomonas jannaschiana VP2</name>
    <dbReference type="NCBI Taxonomy" id="1280952"/>
    <lineage>
        <taxon>Bacteria</taxon>
        <taxon>Pseudomonadati</taxon>
        <taxon>Pseudomonadota</taxon>
        <taxon>Alphaproteobacteria</taxon>
        <taxon>Hyphomonadales</taxon>
        <taxon>Hyphomonadaceae</taxon>
        <taxon>Hyphomonas</taxon>
    </lineage>
</organism>
<dbReference type="eggNOG" id="ENOG5032D9M">
    <property type="taxonomic scope" value="Bacteria"/>
</dbReference>
<dbReference type="EMBL" id="ARYJ01000003">
    <property type="protein sequence ID" value="KCZ89573.1"/>
    <property type="molecule type" value="Genomic_DNA"/>
</dbReference>
<name>A0A059FGG5_9PROT</name>
<dbReference type="PATRIC" id="fig|1280952.3.peg.982"/>
<proteinExistence type="predicted"/>
<reference evidence="2 3" key="1">
    <citation type="journal article" date="2014" name="Antonie Van Leeuwenhoek">
        <title>Hyphomonas beringensis sp. nov. and Hyphomonas chukchiensis sp. nov., isolated from surface seawater of the Bering Sea and Chukchi Sea.</title>
        <authorList>
            <person name="Li C."/>
            <person name="Lai Q."/>
            <person name="Li G."/>
            <person name="Dong C."/>
            <person name="Wang J."/>
            <person name="Liao Y."/>
            <person name="Shao Z."/>
        </authorList>
    </citation>
    <scope>NUCLEOTIDE SEQUENCE [LARGE SCALE GENOMIC DNA]</scope>
    <source>
        <strain evidence="2 3">VP2</strain>
    </source>
</reference>
<dbReference type="AlphaFoldDB" id="A0A059FGG5"/>
<protein>
    <recommendedName>
        <fullName evidence="1">Bacteriophage tail tape measure C-terminal domain-containing protein</fullName>
    </recommendedName>
</protein>
<feature type="domain" description="Bacteriophage tail tape measure C-terminal" evidence="1">
    <location>
        <begin position="29"/>
        <end position="78"/>
    </location>
</feature>
<sequence>MEKEVDNFESDLASAADALRALAEGPGAEAAGALEETFGQAGARIEATLAQAARSGELDFQRMADAILRDIARVAAEAVFNGGQSSSALNVNMNFAQGTEQSAVTGRNAIGAVLARLVSQGGRFL</sequence>
<dbReference type="Pfam" id="PF09718">
    <property type="entry name" value="Tape_meas_lam_C"/>
    <property type="match status" value="1"/>
</dbReference>
<dbReference type="InterPro" id="IPR006431">
    <property type="entry name" value="Phage_tape_meas_C"/>
</dbReference>
<dbReference type="Proteomes" id="UP000024816">
    <property type="component" value="Unassembled WGS sequence"/>
</dbReference>